<dbReference type="SUPFAM" id="SSF51735">
    <property type="entry name" value="NAD(P)-binding Rossmann-fold domains"/>
    <property type="match status" value="1"/>
</dbReference>
<accession>A0A934WZH8</accession>
<dbReference type="GO" id="GO:0016491">
    <property type="term" value="F:oxidoreductase activity"/>
    <property type="evidence" value="ECO:0007669"/>
    <property type="project" value="UniProtKB-KW"/>
</dbReference>
<dbReference type="PRINTS" id="PR00081">
    <property type="entry name" value="GDHRDH"/>
</dbReference>
<name>A0A934WZH8_9BACT</name>
<dbReference type="Proteomes" id="UP000611723">
    <property type="component" value="Unassembled WGS sequence"/>
</dbReference>
<dbReference type="InterPro" id="IPR036291">
    <property type="entry name" value="NAD(P)-bd_dom_sf"/>
</dbReference>
<dbReference type="EMBL" id="JAEQBW010000005">
    <property type="protein sequence ID" value="MBK6265761.1"/>
    <property type="molecule type" value="Genomic_DNA"/>
</dbReference>
<gene>
    <name evidence="3" type="ORF">JKA74_12015</name>
</gene>
<dbReference type="InterPro" id="IPR051122">
    <property type="entry name" value="SDR_DHRS6-like"/>
</dbReference>
<evidence type="ECO:0000313" key="4">
    <source>
        <dbReference type="Proteomes" id="UP000611723"/>
    </source>
</evidence>
<comment type="caution">
    <text evidence="3">The sequence shown here is derived from an EMBL/GenBank/DDBJ whole genome shotgun (WGS) entry which is preliminary data.</text>
</comment>
<evidence type="ECO:0000256" key="1">
    <source>
        <dbReference type="ARBA" id="ARBA00006484"/>
    </source>
</evidence>
<proteinExistence type="inferred from homology"/>
<protein>
    <submittedName>
        <fullName evidence="3">SDR family NAD(P)-dependent oxidoreductase</fullName>
    </submittedName>
</protein>
<organism evidence="3 4">
    <name type="scientific">Marivirga aurantiaca</name>
    <dbReference type="NCBI Taxonomy" id="2802615"/>
    <lineage>
        <taxon>Bacteria</taxon>
        <taxon>Pseudomonadati</taxon>
        <taxon>Bacteroidota</taxon>
        <taxon>Cytophagia</taxon>
        <taxon>Cytophagales</taxon>
        <taxon>Marivirgaceae</taxon>
        <taxon>Marivirga</taxon>
    </lineage>
</organism>
<keyword evidence="2" id="KW-0560">Oxidoreductase</keyword>
<evidence type="ECO:0000256" key="2">
    <source>
        <dbReference type="ARBA" id="ARBA00023002"/>
    </source>
</evidence>
<reference evidence="3" key="1">
    <citation type="submission" date="2021-01" db="EMBL/GenBank/DDBJ databases">
        <title>Marivirga aurantiaca sp. nov., isolated from intertidal surface sediments.</title>
        <authorList>
            <person name="Zhang M."/>
        </authorList>
    </citation>
    <scope>NUCLEOTIDE SEQUENCE</scope>
    <source>
        <strain evidence="3">S37H4</strain>
    </source>
</reference>
<dbReference type="InterPro" id="IPR002347">
    <property type="entry name" value="SDR_fam"/>
</dbReference>
<dbReference type="Pfam" id="PF00106">
    <property type="entry name" value="adh_short"/>
    <property type="match status" value="1"/>
</dbReference>
<dbReference type="Gene3D" id="3.40.50.720">
    <property type="entry name" value="NAD(P)-binding Rossmann-like Domain"/>
    <property type="match status" value="1"/>
</dbReference>
<evidence type="ECO:0000313" key="3">
    <source>
        <dbReference type="EMBL" id="MBK6265761.1"/>
    </source>
</evidence>
<dbReference type="PANTHER" id="PTHR43477:SF1">
    <property type="entry name" value="DIHYDROANTICAPSIN 7-DEHYDROGENASE"/>
    <property type="match status" value="1"/>
</dbReference>
<dbReference type="PANTHER" id="PTHR43477">
    <property type="entry name" value="DIHYDROANTICAPSIN 7-DEHYDROGENASE"/>
    <property type="match status" value="1"/>
</dbReference>
<dbReference type="AlphaFoldDB" id="A0A934WZH8"/>
<keyword evidence="4" id="KW-1185">Reference proteome</keyword>
<sequence length="223" mass="24487">MNILVSGANGNLGTAVVDTLLNSGKQIFGLYANEDQLRKDKRPIQKESIDLTKPDKAKDVVEKMYSKMGAIQGAVLTVGGFAMGKLQETSSDEIHSQIKLNFDTAYHLVQPLLTKMKKGGQIFLIGAKPVLNIDELKGKLAYGLSKQLIFTLAEVINADSKNHGINCSVIVPSIIDTPSNRKSMPDMDFSAWVKPEEIAKTINFYLDNPYLKQAIIKAYGNVE</sequence>
<dbReference type="RefSeq" id="WP_201431441.1">
    <property type="nucleotide sequence ID" value="NZ_JAEQBW010000005.1"/>
</dbReference>
<comment type="similarity">
    <text evidence="1">Belongs to the short-chain dehydrogenases/reductases (SDR) family.</text>
</comment>